<feature type="region of interest" description="Disordered" evidence="7">
    <location>
        <begin position="1"/>
        <end position="25"/>
    </location>
</feature>
<dbReference type="InterPro" id="IPR011335">
    <property type="entry name" value="Restrct_endonuc-II-like"/>
</dbReference>
<comment type="similarity">
    <text evidence="6">Belongs to the vsr family.</text>
</comment>
<keyword evidence="5 6" id="KW-0234">DNA repair</keyword>
<comment type="caution">
    <text evidence="8">The sequence shown here is derived from an EMBL/GenBank/DDBJ whole genome shotgun (WGS) entry which is preliminary data.</text>
</comment>
<sequence length="151" mass="18055">MSGKEKKAAHRPLTRSENMAAIPSKNTKPEIKIRKALHHLGYRYRLHHKDLAGKPDIVLKKYHTVIFVHGCFWHCHDCKYFHWPKSNLEYWQPKILKNVERDTRHTLELLDLGWKVCIWWECSTRNAQDFAWSLTKFQAWLSNANDTYLEL</sequence>
<dbReference type="AlphaFoldDB" id="A0A151Y4F1"/>
<evidence type="ECO:0000256" key="5">
    <source>
        <dbReference type="ARBA" id="ARBA00023204"/>
    </source>
</evidence>
<evidence type="ECO:0000256" key="3">
    <source>
        <dbReference type="ARBA" id="ARBA00022763"/>
    </source>
</evidence>
<dbReference type="CDD" id="cd00221">
    <property type="entry name" value="Vsr"/>
    <property type="match status" value="1"/>
</dbReference>
<proteinExistence type="inferred from homology"/>
<dbReference type="OrthoDB" id="9801520at2"/>
<dbReference type="SUPFAM" id="SSF52980">
    <property type="entry name" value="Restriction endonuclease-like"/>
    <property type="match status" value="1"/>
</dbReference>
<dbReference type="RefSeq" id="WP_067667237.1">
    <property type="nucleotide sequence ID" value="NZ_CBCSIK010000002.1"/>
</dbReference>
<organism evidence="8 9">
    <name type="scientific">Acinetobacter pragensis</name>
    <dbReference type="NCBI Taxonomy" id="1806892"/>
    <lineage>
        <taxon>Bacteria</taxon>
        <taxon>Pseudomonadati</taxon>
        <taxon>Pseudomonadota</taxon>
        <taxon>Gammaproteobacteria</taxon>
        <taxon>Moraxellales</taxon>
        <taxon>Moraxellaceae</taxon>
        <taxon>Acinetobacter</taxon>
    </lineage>
</organism>
<evidence type="ECO:0000313" key="9">
    <source>
        <dbReference type="Proteomes" id="UP000076276"/>
    </source>
</evidence>
<dbReference type="Gene3D" id="3.40.960.10">
    <property type="entry name" value="VSR Endonuclease"/>
    <property type="match status" value="1"/>
</dbReference>
<reference evidence="8 9" key="1">
    <citation type="submission" date="2016-03" db="EMBL/GenBank/DDBJ databases">
        <title>Acinetobacter genomospecies 28 strain ANC 4149.</title>
        <authorList>
            <person name="Radolfova-Krizova L."/>
            <person name="Nemec A."/>
        </authorList>
    </citation>
    <scope>NUCLEOTIDE SEQUENCE [LARGE SCALE GENOMIC DNA]</scope>
    <source>
        <strain evidence="8 9">ANC 4149</strain>
    </source>
</reference>
<keyword evidence="1 6" id="KW-0540">Nuclease</keyword>
<dbReference type="GO" id="GO:0006298">
    <property type="term" value="P:mismatch repair"/>
    <property type="evidence" value="ECO:0007669"/>
    <property type="project" value="UniProtKB-UniRule"/>
</dbReference>
<evidence type="ECO:0000256" key="7">
    <source>
        <dbReference type="SAM" id="MobiDB-lite"/>
    </source>
</evidence>
<keyword evidence="2 6" id="KW-0255">Endonuclease</keyword>
<dbReference type="NCBIfam" id="TIGR00632">
    <property type="entry name" value="vsr"/>
    <property type="match status" value="1"/>
</dbReference>
<evidence type="ECO:0000256" key="4">
    <source>
        <dbReference type="ARBA" id="ARBA00022801"/>
    </source>
</evidence>
<dbReference type="STRING" id="1806892.AZH43_08275"/>
<keyword evidence="3 6" id="KW-0227">DNA damage</keyword>
<dbReference type="PIRSF" id="PIRSF018267">
    <property type="entry name" value="VSR_endonuc"/>
    <property type="match status" value="1"/>
</dbReference>
<evidence type="ECO:0000313" key="8">
    <source>
        <dbReference type="EMBL" id="KYQ72837.1"/>
    </source>
</evidence>
<keyword evidence="4 6" id="KW-0378">Hydrolase</keyword>
<dbReference type="Pfam" id="PF03852">
    <property type="entry name" value="Vsr"/>
    <property type="match status" value="1"/>
</dbReference>
<dbReference type="GO" id="GO:0016787">
    <property type="term" value="F:hydrolase activity"/>
    <property type="evidence" value="ECO:0007669"/>
    <property type="project" value="UniProtKB-KW"/>
</dbReference>
<evidence type="ECO:0000256" key="6">
    <source>
        <dbReference type="PIRNR" id="PIRNR018267"/>
    </source>
</evidence>
<dbReference type="GO" id="GO:0004519">
    <property type="term" value="F:endonuclease activity"/>
    <property type="evidence" value="ECO:0007669"/>
    <property type="project" value="UniProtKB-KW"/>
</dbReference>
<accession>A0A151Y4F1</accession>
<keyword evidence="9" id="KW-1185">Reference proteome</keyword>
<comment type="function">
    <text evidence="6">May nick specific sequences that contain T:G mispairs resulting from m5C-deamination.</text>
</comment>
<dbReference type="EC" id="3.1.-.-" evidence="6"/>
<protein>
    <recommendedName>
        <fullName evidence="6">Very short patch repair endonuclease</fullName>
        <ecNumber evidence="6">3.1.-.-</ecNumber>
    </recommendedName>
</protein>
<evidence type="ECO:0000256" key="1">
    <source>
        <dbReference type="ARBA" id="ARBA00022722"/>
    </source>
</evidence>
<gene>
    <name evidence="8" type="ORF">AZH43_08275</name>
</gene>
<name>A0A151Y4F1_9GAMM</name>
<dbReference type="InterPro" id="IPR004603">
    <property type="entry name" value="DNA_mismatch_endonuc_vsr"/>
</dbReference>
<evidence type="ECO:0000256" key="2">
    <source>
        <dbReference type="ARBA" id="ARBA00022759"/>
    </source>
</evidence>
<dbReference type="EMBL" id="LUAW01000013">
    <property type="protein sequence ID" value="KYQ72837.1"/>
    <property type="molecule type" value="Genomic_DNA"/>
</dbReference>
<dbReference type="Proteomes" id="UP000076276">
    <property type="component" value="Unassembled WGS sequence"/>
</dbReference>